<dbReference type="CDD" id="cd04301">
    <property type="entry name" value="NAT_SF"/>
    <property type="match status" value="1"/>
</dbReference>
<protein>
    <submittedName>
        <fullName evidence="2">Acetyltransferase (GNAT) domain-containing protein</fullName>
    </submittedName>
</protein>
<evidence type="ECO:0000313" key="3">
    <source>
        <dbReference type="Proteomes" id="UP000184184"/>
    </source>
</evidence>
<dbReference type="STRING" id="1027249.SAMN05216179_0835"/>
<keyword evidence="2" id="KW-0808">Transferase</keyword>
<dbReference type="RefSeq" id="WP_073199897.1">
    <property type="nucleotide sequence ID" value="NZ_FRCZ01000001.1"/>
</dbReference>
<dbReference type="EMBL" id="FRCZ01000001">
    <property type="protein sequence ID" value="SHM68723.1"/>
    <property type="molecule type" value="Genomic_DNA"/>
</dbReference>
<dbReference type="InterPro" id="IPR016181">
    <property type="entry name" value="Acyl_CoA_acyltransferase"/>
</dbReference>
<evidence type="ECO:0000259" key="1">
    <source>
        <dbReference type="PROSITE" id="PS51186"/>
    </source>
</evidence>
<dbReference type="InterPro" id="IPR000182">
    <property type="entry name" value="GNAT_dom"/>
</dbReference>
<dbReference type="GO" id="GO:0016747">
    <property type="term" value="F:acyltransferase activity, transferring groups other than amino-acyl groups"/>
    <property type="evidence" value="ECO:0007669"/>
    <property type="project" value="InterPro"/>
</dbReference>
<evidence type="ECO:0000313" key="2">
    <source>
        <dbReference type="EMBL" id="SHM68723.1"/>
    </source>
</evidence>
<proteinExistence type="predicted"/>
<feature type="domain" description="N-acetyltransferase" evidence="1">
    <location>
        <begin position="119"/>
        <end position="249"/>
    </location>
</feature>
<gene>
    <name evidence="2" type="ORF">SAMN05216179_0835</name>
</gene>
<dbReference type="SUPFAM" id="SSF55729">
    <property type="entry name" value="Acyl-CoA N-acyltransferases (Nat)"/>
    <property type="match status" value="1"/>
</dbReference>
<organism evidence="2 3">
    <name type="scientific">Gracilibacillus kekensis</name>
    <dbReference type="NCBI Taxonomy" id="1027249"/>
    <lineage>
        <taxon>Bacteria</taxon>
        <taxon>Bacillati</taxon>
        <taxon>Bacillota</taxon>
        <taxon>Bacilli</taxon>
        <taxon>Bacillales</taxon>
        <taxon>Bacillaceae</taxon>
        <taxon>Gracilibacillus</taxon>
    </lineage>
</organism>
<dbReference type="AlphaFoldDB" id="A0A1M7KU32"/>
<accession>A0A1M7KU32</accession>
<dbReference type="Gene3D" id="3.40.630.30">
    <property type="match status" value="1"/>
</dbReference>
<name>A0A1M7KU32_9BACI</name>
<reference evidence="2 3" key="1">
    <citation type="submission" date="2016-11" db="EMBL/GenBank/DDBJ databases">
        <authorList>
            <person name="Jaros S."/>
            <person name="Januszkiewicz K."/>
            <person name="Wedrychowicz H."/>
        </authorList>
    </citation>
    <scope>NUCLEOTIDE SEQUENCE [LARGE SCALE GENOMIC DNA]</scope>
    <source>
        <strain evidence="2 3">CGMCC 1.10681</strain>
    </source>
</reference>
<dbReference type="PROSITE" id="PS51186">
    <property type="entry name" value="GNAT"/>
    <property type="match status" value="1"/>
</dbReference>
<keyword evidence="3" id="KW-1185">Reference proteome</keyword>
<dbReference type="Proteomes" id="UP000184184">
    <property type="component" value="Unassembled WGS sequence"/>
</dbReference>
<dbReference type="Pfam" id="PF00583">
    <property type="entry name" value="Acetyltransf_1"/>
    <property type="match status" value="1"/>
</dbReference>
<dbReference type="OrthoDB" id="2594246at2"/>
<sequence length="250" mass="28815">MYTLKELIKITRKQLALDYNCDITDFVKKGNTITTNDLLNDRRIYSHDGCLLKILCYRGIAIITTDKELIPWVKEKLKDEDASWLFEYPKLRLIDRKLNDFGHEIADIHHYYIPDAKAQFITPLFDIKWYEHQDIHQFKNDDRFNEALAFEETHPDMLAVAAFDGDQIMGMAGASADSKTMWQIGIDVLPEYRGKGVGANLTALLKQEILKRGKVPFYGTVESHDISKNIAFRAGFLPAWAEVHSQKMES</sequence>